<protein>
    <submittedName>
        <fullName evidence="3">Uncharacterized protein</fullName>
    </submittedName>
</protein>
<feature type="region of interest" description="Disordered" evidence="1">
    <location>
        <begin position="25"/>
        <end position="127"/>
    </location>
</feature>
<feature type="chain" id="PRO_5043785775" evidence="2">
    <location>
        <begin position="20"/>
        <end position="127"/>
    </location>
</feature>
<dbReference type="AlphaFoldDB" id="A0AAV2PN15"/>
<feature type="non-terminal residue" evidence="3">
    <location>
        <position position="1"/>
    </location>
</feature>
<evidence type="ECO:0000313" key="4">
    <source>
        <dbReference type="Proteomes" id="UP001497623"/>
    </source>
</evidence>
<evidence type="ECO:0000256" key="2">
    <source>
        <dbReference type="SAM" id="SignalP"/>
    </source>
</evidence>
<feature type="compositionally biased region" description="Basic and acidic residues" evidence="1">
    <location>
        <begin position="56"/>
        <end position="66"/>
    </location>
</feature>
<gene>
    <name evidence="3" type="ORF">MNOR_LOCUS1339</name>
</gene>
<accession>A0AAV2PN15</accession>
<name>A0AAV2PN15_MEGNR</name>
<evidence type="ECO:0000256" key="1">
    <source>
        <dbReference type="SAM" id="MobiDB-lite"/>
    </source>
</evidence>
<comment type="caution">
    <text evidence="3">The sequence shown here is derived from an EMBL/GenBank/DDBJ whole genome shotgun (WGS) entry which is preliminary data.</text>
</comment>
<dbReference type="EMBL" id="CAXKWB010000357">
    <property type="protein sequence ID" value="CAL4060411.1"/>
    <property type="molecule type" value="Genomic_DNA"/>
</dbReference>
<evidence type="ECO:0000313" key="3">
    <source>
        <dbReference type="EMBL" id="CAL4060411.1"/>
    </source>
</evidence>
<organism evidence="3 4">
    <name type="scientific">Meganyctiphanes norvegica</name>
    <name type="common">Northern krill</name>
    <name type="synonym">Thysanopoda norvegica</name>
    <dbReference type="NCBI Taxonomy" id="48144"/>
    <lineage>
        <taxon>Eukaryota</taxon>
        <taxon>Metazoa</taxon>
        <taxon>Ecdysozoa</taxon>
        <taxon>Arthropoda</taxon>
        <taxon>Crustacea</taxon>
        <taxon>Multicrustacea</taxon>
        <taxon>Malacostraca</taxon>
        <taxon>Eumalacostraca</taxon>
        <taxon>Eucarida</taxon>
        <taxon>Euphausiacea</taxon>
        <taxon>Euphausiidae</taxon>
        <taxon>Meganyctiphanes</taxon>
    </lineage>
</organism>
<feature type="compositionally biased region" description="Basic residues" evidence="1">
    <location>
        <begin position="67"/>
        <end position="99"/>
    </location>
</feature>
<sequence length="127" mass="14275">QMRLILIGAFACLAAAAYALPAAPGQDLANKEDEQTWSSLSAKEDMATVAVEGEDEGRMLRGNNKDKNRKYNKSEKKNKKKGKKSNGKKSKKEHEKKKKSQAEKKMKNKNKQNKKKKDNGKTNKPKN</sequence>
<keyword evidence="4" id="KW-1185">Reference proteome</keyword>
<keyword evidence="2" id="KW-0732">Signal</keyword>
<feature type="signal peptide" evidence="2">
    <location>
        <begin position="1"/>
        <end position="19"/>
    </location>
</feature>
<proteinExistence type="predicted"/>
<dbReference type="Proteomes" id="UP001497623">
    <property type="component" value="Unassembled WGS sequence"/>
</dbReference>
<reference evidence="3 4" key="1">
    <citation type="submission" date="2024-05" db="EMBL/GenBank/DDBJ databases">
        <authorList>
            <person name="Wallberg A."/>
        </authorList>
    </citation>
    <scope>NUCLEOTIDE SEQUENCE [LARGE SCALE GENOMIC DNA]</scope>
</reference>
<feature type="compositionally biased region" description="Basic residues" evidence="1">
    <location>
        <begin position="106"/>
        <end position="127"/>
    </location>
</feature>